<accession>A0A5Q6S2K1</accession>
<gene>
    <name evidence="1" type="ORF">FE697_001400</name>
</gene>
<comment type="caution">
    <text evidence="1">The sequence shown here is derived from an EMBL/GenBank/DDBJ whole genome shotgun (WGS) entry which is preliminary data.</text>
</comment>
<reference evidence="1 2" key="1">
    <citation type="submission" date="2019-09" db="EMBL/GenBank/DDBJ databases">
        <title>Mumia zhuanghuii sp. nov. isolated from the intestinal contents of plateau pika (Ochotona curzoniae) in the Qinghai-Tibet plateau of China.</title>
        <authorList>
            <person name="Tian Z."/>
        </authorList>
    </citation>
    <scope>NUCLEOTIDE SEQUENCE [LARGE SCALE GENOMIC DNA]</scope>
    <source>
        <strain evidence="2">350</strain>
    </source>
</reference>
<dbReference type="PANTHER" id="PTHR42941:SF1">
    <property type="entry name" value="SLL1037 PROTEIN"/>
    <property type="match status" value="1"/>
</dbReference>
<protein>
    <submittedName>
        <fullName evidence="1">TAXI family TRAP transporter solute-binding subunit</fullName>
    </submittedName>
</protein>
<dbReference type="AlphaFoldDB" id="A0A5Q6S2K1"/>
<dbReference type="Gene3D" id="3.40.190.10">
    <property type="entry name" value="Periplasmic binding protein-like II"/>
    <property type="match status" value="2"/>
</dbReference>
<dbReference type="EMBL" id="VDFQ02000001">
    <property type="protein sequence ID" value="KAA1424612.1"/>
    <property type="molecule type" value="Genomic_DNA"/>
</dbReference>
<dbReference type="InterPro" id="IPR011852">
    <property type="entry name" value="TRAP_TAXI"/>
</dbReference>
<dbReference type="SUPFAM" id="SSF53850">
    <property type="entry name" value="Periplasmic binding protein-like II"/>
    <property type="match status" value="1"/>
</dbReference>
<proteinExistence type="predicted"/>
<dbReference type="Proteomes" id="UP000307768">
    <property type="component" value="Unassembled WGS sequence"/>
</dbReference>
<organism evidence="1 2">
    <name type="scientific">Mumia zhuanghuii</name>
    <dbReference type="NCBI Taxonomy" id="2585211"/>
    <lineage>
        <taxon>Bacteria</taxon>
        <taxon>Bacillati</taxon>
        <taxon>Actinomycetota</taxon>
        <taxon>Actinomycetes</taxon>
        <taxon>Propionibacteriales</taxon>
        <taxon>Nocardioidaceae</taxon>
        <taxon>Mumia</taxon>
    </lineage>
</organism>
<dbReference type="OrthoDB" id="5582316at2"/>
<dbReference type="NCBIfam" id="TIGR02122">
    <property type="entry name" value="TRAP_TAXI"/>
    <property type="match status" value="1"/>
</dbReference>
<evidence type="ECO:0000313" key="2">
    <source>
        <dbReference type="Proteomes" id="UP000307768"/>
    </source>
</evidence>
<dbReference type="Pfam" id="PF16868">
    <property type="entry name" value="NMT1_3"/>
    <property type="match status" value="1"/>
</dbReference>
<evidence type="ECO:0000313" key="1">
    <source>
        <dbReference type="EMBL" id="KAA1424612.1"/>
    </source>
</evidence>
<dbReference type="PANTHER" id="PTHR42941">
    <property type="entry name" value="SLL1037 PROTEIN"/>
    <property type="match status" value="1"/>
</dbReference>
<name>A0A5Q6S2K1_9ACTN</name>
<sequence>MESIRTHVRRARLYDRPVPDLPRRRALALLGLPLLAGVSGCVGRGWAQFDSARVRIATGNPGGVFVRYGRALTTVLETRLDGVDAQAHGTDASLENLRLVAERECDVGFSLGDAAADAVTSDDRDLVALARMYDSFVHLVVREDSGVRRVADLRTARIGVGAPGSGTRVIAGRILDVHGVREPTARFADSSLQDSADDLRSGRLDAFFFVSGLPNQAIALLSDQVPLRLLDLGDAVEPMVAAYGPQYVRAPIPPSAYGLPDAVSTLSVKNYLVANPAVGDDLAYAITRLVFEAQDEIERLEPGVSQPTFGAAIFTSPLALHPGALRYYRERGA</sequence>